<sequence>MPFRDLSLGVLVAAIWGVNFSIIKLGLLTIDPFILAGLRFSLVAIPLVFFIKRPNIPLYVLAIYGLLFGFGLWGVVNLSIYVGMSAGLASLLLQFTAFITVVFGRIYFKESLSKNQYLGMLVSILGLLYIVSSSDGNTPLLSIVLIFSAAFAWAFSNVIIKKYKPANMFSFVVWACLFSPIPLFIMTFILKGADPFVTALNTNYVGVFSILFQSYITTLFGYYIWNSLLVKHPVSLVAPLSLLVPIFGLLGSYLIFEEVVNIEKIIAFLVVMFGLVIFMFKKVKRGE</sequence>
<dbReference type="InterPro" id="IPR050638">
    <property type="entry name" value="AA-Vitamin_Transporters"/>
</dbReference>
<evidence type="ECO:0000313" key="8">
    <source>
        <dbReference type="Proteomes" id="UP000278334"/>
    </source>
</evidence>
<feature type="transmembrane region" description="Helical" evidence="5">
    <location>
        <begin position="140"/>
        <end position="159"/>
    </location>
</feature>
<dbReference type="InterPro" id="IPR000620">
    <property type="entry name" value="EamA_dom"/>
</dbReference>
<dbReference type="RefSeq" id="WP_122951920.1">
    <property type="nucleotide sequence ID" value="NZ_CP024634.1"/>
</dbReference>
<feature type="transmembrane region" description="Helical" evidence="5">
    <location>
        <begin position="171"/>
        <end position="190"/>
    </location>
</feature>
<reference evidence="7 8" key="1">
    <citation type="submission" date="2017-11" db="EMBL/GenBank/DDBJ databases">
        <title>Genome sequence of the bacterial symbiont EPR9N from a vent mussel Bathymodiolus thermophilus.</title>
        <authorList>
            <person name="Won Y.-J."/>
        </authorList>
    </citation>
    <scope>NUCLEOTIDE SEQUENCE [LARGE SCALE GENOMIC DNA]</scope>
    <source>
        <strain evidence="7 8">EPR9N</strain>
    </source>
</reference>
<keyword evidence="4 5" id="KW-0472">Membrane</keyword>
<evidence type="ECO:0000256" key="3">
    <source>
        <dbReference type="ARBA" id="ARBA00022989"/>
    </source>
</evidence>
<gene>
    <name evidence="7" type="ORF">MS2017_1705</name>
</gene>
<evidence type="ECO:0000313" key="7">
    <source>
        <dbReference type="EMBL" id="AYQ57379.1"/>
    </source>
</evidence>
<evidence type="ECO:0000259" key="6">
    <source>
        <dbReference type="Pfam" id="PF00892"/>
    </source>
</evidence>
<dbReference type="PANTHER" id="PTHR32322:SF9">
    <property type="entry name" value="AMINO-ACID METABOLITE EFFLUX PUMP-RELATED"/>
    <property type="match status" value="1"/>
</dbReference>
<evidence type="ECO:0000256" key="2">
    <source>
        <dbReference type="ARBA" id="ARBA00022692"/>
    </source>
</evidence>
<dbReference type="SUPFAM" id="SSF103481">
    <property type="entry name" value="Multidrug resistance efflux transporter EmrE"/>
    <property type="match status" value="2"/>
</dbReference>
<evidence type="ECO:0000256" key="5">
    <source>
        <dbReference type="SAM" id="Phobius"/>
    </source>
</evidence>
<name>A0A3G3INW0_9GAMM</name>
<feature type="transmembrane region" description="Helical" evidence="5">
    <location>
        <begin position="7"/>
        <end position="27"/>
    </location>
</feature>
<feature type="domain" description="EamA" evidence="6">
    <location>
        <begin position="8"/>
        <end position="131"/>
    </location>
</feature>
<dbReference type="GO" id="GO:0016020">
    <property type="term" value="C:membrane"/>
    <property type="evidence" value="ECO:0007669"/>
    <property type="project" value="UniProtKB-SubCell"/>
</dbReference>
<protein>
    <recommendedName>
        <fullName evidence="6">EamA domain-containing protein</fullName>
    </recommendedName>
</protein>
<feature type="transmembrane region" description="Helical" evidence="5">
    <location>
        <begin position="202"/>
        <end position="224"/>
    </location>
</feature>
<accession>A0A3G3INW0</accession>
<feature type="transmembrane region" description="Helical" evidence="5">
    <location>
        <begin position="262"/>
        <end position="280"/>
    </location>
</feature>
<dbReference type="InterPro" id="IPR037185">
    <property type="entry name" value="EmrE-like"/>
</dbReference>
<dbReference type="Proteomes" id="UP000278334">
    <property type="component" value="Chromosome"/>
</dbReference>
<dbReference type="Pfam" id="PF00892">
    <property type="entry name" value="EamA"/>
    <property type="match status" value="2"/>
</dbReference>
<feature type="domain" description="EamA" evidence="6">
    <location>
        <begin position="142"/>
        <end position="279"/>
    </location>
</feature>
<feature type="transmembrane region" description="Helical" evidence="5">
    <location>
        <begin position="88"/>
        <end position="108"/>
    </location>
</feature>
<dbReference type="PANTHER" id="PTHR32322">
    <property type="entry name" value="INNER MEMBRANE TRANSPORTER"/>
    <property type="match status" value="1"/>
</dbReference>
<proteinExistence type="predicted"/>
<evidence type="ECO:0000256" key="4">
    <source>
        <dbReference type="ARBA" id="ARBA00023136"/>
    </source>
</evidence>
<feature type="transmembrane region" description="Helical" evidence="5">
    <location>
        <begin position="33"/>
        <end position="51"/>
    </location>
</feature>
<feature type="transmembrane region" description="Helical" evidence="5">
    <location>
        <begin position="117"/>
        <end position="134"/>
    </location>
</feature>
<dbReference type="EMBL" id="CP024634">
    <property type="protein sequence ID" value="AYQ57379.1"/>
    <property type="molecule type" value="Genomic_DNA"/>
</dbReference>
<dbReference type="KEGG" id="bthg:MS2017_1705"/>
<feature type="transmembrane region" description="Helical" evidence="5">
    <location>
        <begin position="58"/>
        <end position="82"/>
    </location>
</feature>
<comment type="subcellular location">
    <subcellularLocation>
        <location evidence="1">Membrane</location>
        <topology evidence="1">Multi-pass membrane protein</topology>
    </subcellularLocation>
</comment>
<dbReference type="AlphaFoldDB" id="A0A3G3INW0"/>
<keyword evidence="2 5" id="KW-0812">Transmembrane</keyword>
<evidence type="ECO:0000256" key="1">
    <source>
        <dbReference type="ARBA" id="ARBA00004141"/>
    </source>
</evidence>
<feature type="transmembrane region" description="Helical" evidence="5">
    <location>
        <begin position="236"/>
        <end position="256"/>
    </location>
</feature>
<organism evidence="7 8">
    <name type="scientific">Bathymodiolus thermophilus thioautotrophic gill symbiont</name>
    <dbReference type="NCBI Taxonomy" id="2360"/>
    <lineage>
        <taxon>Bacteria</taxon>
        <taxon>Pseudomonadati</taxon>
        <taxon>Pseudomonadota</taxon>
        <taxon>Gammaproteobacteria</taxon>
        <taxon>sulfur-oxidizing symbionts</taxon>
    </lineage>
</organism>
<keyword evidence="3 5" id="KW-1133">Transmembrane helix</keyword>